<organism evidence="4 5">
    <name type="scientific">Cuscuta campestris</name>
    <dbReference type="NCBI Taxonomy" id="132261"/>
    <lineage>
        <taxon>Eukaryota</taxon>
        <taxon>Viridiplantae</taxon>
        <taxon>Streptophyta</taxon>
        <taxon>Embryophyta</taxon>
        <taxon>Tracheophyta</taxon>
        <taxon>Spermatophyta</taxon>
        <taxon>Magnoliopsida</taxon>
        <taxon>eudicotyledons</taxon>
        <taxon>Gunneridae</taxon>
        <taxon>Pentapetalae</taxon>
        <taxon>asterids</taxon>
        <taxon>lamiids</taxon>
        <taxon>Solanales</taxon>
        <taxon>Convolvulaceae</taxon>
        <taxon>Cuscuteae</taxon>
        <taxon>Cuscuta</taxon>
        <taxon>Cuscuta subgen. Grammica</taxon>
        <taxon>Cuscuta sect. Cleistogrammica</taxon>
    </lineage>
</organism>
<sequence length="109" mass="11698">MVFGVAHISSSLNDTSIHKKQLTEMNPPLLLLQALQHKMLRGNARIGNSLFFKELGVTALHIKFQTTTGVGNTRNAPGLGAQSALRPLARSGLKIGRIEDVAPIPTDST</sequence>
<dbReference type="InterPro" id="IPR036967">
    <property type="entry name" value="Ribosomal_uS11_sf"/>
</dbReference>
<dbReference type="AlphaFoldDB" id="A0A484LVA8"/>
<dbReference type="InterPro" id="IPR001971">
    <property type="entry name" value="Ribosomal_uS11"/>
</dbReference>
<keyword evidence="3" id="KW-0687">Ribonucleoprotein</keyword>
<keyword evidence="2" id="KW-0689">Ribosomal protein</keyword>
<protein>
    <submittedName>
        <fullName evidence="4">Uncharacterized protein</fullName>
    </submittedName>
</protein>
<dbReference type="EMBL" id="OOIL02002010">
    <property type="protein sequence ID" value="VFQ79718.1"/>
    <property type="molecule type" value="Genomic_DNA"/>
</dbReference>
<dbReference type="SUPFAM" id="SSF53137">
    <property type="entry name" value="Translational machinery components"/>
    <property type="match status" value="1"/>
</dbReference>
<keyword evidence="5" id="KW-1185">Reference proteome</keyword>
<dbReference type="Proteomes" id="UP000595140">
    <property type="component" value="Unassembled WGS sequence"/>
</dbReference>
<comment type="similarity">
    <text evidence="1">Belongs to the universal ribosomal protein uS11 family.</text>
</comment>
<dbReference type="PANTHER" id="PTHR11759">
    <property type="entry name" value="40S RIBOSOMAL PROTEIN S14/30S RIBOSOMAL PROTEIN S11"/>
    <property type="match status" value="1"/>
</dbReference>
<evidence type="ECO:0000256" key="1">
    <source>
        <dbReference type="ARBA" id="ARBA00006194"/>
    </source>
</evidence>
<reference evidence="4 5" key="1">
    <citation type="submission" date="2018-04" db="EMBL/GenBank/DDBJ databases">
        <authorList>
            <person name="Vogel A."/>
        </authorList>
    </citation>
    <scope>NUCLEOTIDE SEQUENCE [LARGE SCALE GENOMIC DNA]</scope>
</reference>
<evidence type="ECO:0000256" key="3">
    <source>
        <dbReference type="ARBA" id="ARBA00023274"/>
    </source>
</evidence>
<evidence type="ECO:0000313" key="5">
    <source>
        <dbReference type="Proteomes" id="UP000595140"/>
    </source>
</evidence>
<proteinExistence type="inferred from homology"/>
<name>A0A484LVA8_9ASTE</name>
<dbReference type="Gene3D" id="3.30.420.80">
    <property type="entry name" value="Ribosomal protein S11"/>
    <property type="match status" value="1"/>
</dbReference>
<evidence type="ECO:0000313" key="4">
    <source>
        <dbReference type="EMBL" id="VFQ79718.1"/>
    </source>
</evidence>
<dbReference type="GO" id="GO:1990904">
    <property type="term" value="C:ribonucleoprotein complex"/>
    <property type="evidence" value="ECO:0007669"/>
    <property type="project" value="UniProtKB-KW"/>
</dbReference>
<dbReference type="Pfam" id="PF00411">
    <property type="entry name" value="Ribosomal_S11"/>
    <property type="match status" value="1"/>
</dbReference>
<dbReference type="GO" id="GO:0006412">
    <property type="term" value="P:translation"/>
    <property type="evidence" value="ECO:0007669"/>
    <property type="project" value="InterPro"/>
</dbReference>
<gene>
    <name evidence="4" type="ORF">CCAM_LOCUS21494</name>
</gene>
<dbReference type="OrthoDB" id="1677536at2759"/>
<dbReference type="GO" id="GO:0005840">
    <property type="term" value="C:ribosome"/>
    <property type="evidence" value="ECO:0007669"/>
    <property type="project" value="UniProtKB-KW"/>
</dbReference>
<evidence type="ECO:0000256" key="2">
    <source>
        <dbReference type="ARBA" id="ARBA00022980"/>
    </source>
</evidence>
<accession>A0A484LVA8</accession>
<dbReference type="GO" id="GO:0003735">
    <property type="term" value="F:structural constituent of ribosome"/>
    <property type="evidence" value="ECO:0007669"/>
    <property type="project" value="InterPro"/>
</dbReference>